<reference evidence="2" key="1">
    <citation type="submission" date="2017-04" db="EMBL/GenBank/DDBJ databases">
        <authorList>
            <person name="Varghese N."/>
            <person name="Submissions S."/>
        </authorList>
    </citation>
    <scope>NUCLEOTIDE SEQUENCE [LARGE SCALE GENOMIC DNA]</scope>
    <source>
        <strain evidence="2">DSM 12126</strain>
    </source>
</reference>
<dbReference type="STRING" id="151894.SAMN04488524_3149"/>
<sequence>MEDKDKYTGADFIDMDNDYEVLYWTSQLKVTNDELKEAVREVGNKIELVKVYLNKA</sequence>
<dbReference type="Pfam" id="PF12244">
    <property type="entry name" value="DUF3606"/>
    <property type="match status" value="1"/>
</dbReference>
<protein>
    <recommendedName>
        <fullName evidence="3">DUF3606 domain-containing protein</fullName>
    </recommendedName>
</protein>
<name>A0A1W2CR37_9SPHI</name>
<evidence type="ECO:0008006" key="3">
    <source>
        <dbReference type="Google" id="ProtNLM"/>
    </source>
</evidence>
<dbReference type="AlphaFoldDB" id="A0A1W2CR37"/>
<dbReference type="InterPro" id="IPR022037">
    <property type="entry name" value="DUF3606"/>
</dbReference>
<accession>A0A1W2CR37</accession>
<dbReference type="RefSeq" id="WP_084239958.1">
    <property type="nucleotide sequence ID" value="NZ_FWXT01000002.1"/>
</dbReference>
<keyword evidence="2" id="KW-1185">Reference proteome</keyword>
<dbReference type="Proteomes" id="UP000192756">
    <property type="component" value="Unassembled WGS sequence"/>
</dbReference>
<organism evidence="1 2">
    <name type="scientific">Pedobacter africanus</name>
    <dbReference type="NCBI Taxonomy" id="151894"/>
    <lineage>
        <taxon>Bacteria</taxon>
        <taxon>Pseudomonadati</taxon>
        <taxon>Bacteroidota</taxon>
        <taxon>Sphingobacteriia</taxon>
        <taxon>Sphingobacteriales</taxon>
        <taxon>Sphingobacteriaceae</taxon>
        <taxon>Pedobacter</taxon>
    </lineage>
</organism>
<evidence type="ECO:0000313" key="1">
    <source>
        <dbReference type="EMBL" id="SMC87700.1"/>
    </source>
</evidence>
<dbReference type="OrthoDB" id="7030114at2"/>
<dbReference type="EMBL" id="FWXT01000002">
    <property type="protein sequence ID" value="SMC87700.1"/>
    <property type="molecule type" value="Genomic_DNA"/>
</dbReference>
<evidence type="ECO:0000313" key="2">
    <source>
        <dbReference type="Proteomes" id="UP000192756"/>
    </source>
</evidence>
<gene>
    <name evidence="1" type="ORF">SAMN04488524_3149</name>
</gene>
<proteinExistence type="predicted"/>